<accession>A0A8H6Z2E1</accession>
<organism evidence="3 4">
    <name type="scientific">Mycena venus</name>
    <dbReference type="NCBI Taxonomy" id="2733690"/>
    <lineage>
        <taxon>Eukaryota</taxon>
        <taxon>Fungi</taxon>
        <taxon>Dikarya</taxon>
        <taxon>Basidiomycota</taxon>
        <taxon>Agaricomycotina</taxon>
        <taxon>Agaricomycetes</taxon>
        <taxon>Agaricomycetidae</taxon>
        <taxon>Agaricales</taxon>
        <taxon>Marasmiineae</taxon>
        <taxon>Mycenaceae</taxon>
        <taxon>Mycena</taxon>
    </lineage>
</organism>
<evidence type="ECO:0000313" key="3">
    <source>
        <dbReference type="EMBL" id="KAF7369229.1"/>
    </source>
</evidence>
<name>A0A8H6Z2E1_9AGAR</name>
<feature type="compositionally biased region" description="Polar residues" evidence="2">
    <location>
        <begin position="774"/>
        <end position="790"/>
    </location>
</feature>
<keyword evidence="1" id="KW-0175">Coiled coil</keyword>
<gene>
    <name evidence="3" type="ORF">MVEN_00250600</name>
</gene>
<feature type="region of interest" description="Disordered" evidence="2">
    <location>
        <begin position="77"/>
        <end position="322"/>
    </location>
</feature>
<dbReference type="Proteomes" id="UP000620124">
    <property type="component" value="Unassembled WGS sequence"/>
</dbReference>
<feature type="region of interest" description="Disordered" evidence="2">
    <location>
        <begin position="1"/>
        <end position="20"/>
    </location>
</feature>
<feature type="region of interest" description="Disordered" evidence="2">
    <location>
        <begin position="735"/>
        <end position="792"/>
    </location>
</feature>
<dbReference type="EMBL" id="JACAZI010000002">
    <property type="protein sequence ID" value="KAF7369229.1"/>
    <property type="molecule type" value="Genomic_DNA"/>
</dbReference>
<protein>
    <submittedName>
        <fullName evidence="3">Chromo domain-containing protein</fullName>
    </submittedName>
</protein>
<feature type="region of interest" description="Disordered" evidence="2">
    <location>
        <begin position="351"/>
        <end position="379"/>
    </location>
</feature>
<feature type="region of interest" description="Disordered" evidence="2">
    <location>
        <begin position="404"/>
        <end position="506"/>
    </location>
</feature>
<feature type="compositionally biased region" description="Basic and acidic residues" evidence="2">
    <location>
        <begin position="129"/>
        <end position="141"/>
    </location>
</feature>
<feature type="compositionally biased region" description="Basic and acidic residues" evidence="2">
    <location>
        <begin position="470"/>
        <end position="490"/>
    </location>
</feature>
<reference evidence="3" key="1">
    <citation type="submission" date="2020-05" db="EMBL/GenBank/DDBJ databases">
        <title>Mycena genomes resolve the evolution of fungal bioluminescence.</title>
        <authorList>
            <person name="Tsai I.J."/>
        </authorList>
    </citation>
    <scope>NUCLEOTIDE SEQUENCE</scope>
    <source>
        <strain evidence="3">CCC161011</strain>
    </source>
</reference>
<feature type="region of interest" description="Disordered" evidence="2">
    <location>
        <begin position="527"/>
        <end position="709"/>
    </location>
</feature>
<feature type="compositionally biased region" description="Polar residues" evidence="2">
    <location>
        <begin position="684"/>
        <end position="702"/>
    </location>
</feature>
<proteinExistence type="predicted"/>
<evidence type="ECO:0000256" key="1">
    <source>
        <dbReference type="SAM" id="Coils"/>
    </source>
</evidence>
<feature type="compositionally biased region" description="Basic and acidic residues" evidence="2">
    <location>
        <begin position="655"/>
        <end position="679"/>
    </location>
</feature>
<feature type="compositionally biased region" description="Low complexity" evidence="2">
    <location>
        <begin position="363"/>
        <end position="379"/>
    </location>
</feature>
<feature type="compositionally biased region" description="Polar residues" evidence="2">
    <location>
        <begin position="94"/>
        <end position="120"/>
    </location>
</feature>
<feature type="compositionally biased region" description="Basic and acidic residues" evidence="2">
    <location>
        <begin position="189"/>
        <end position="200"/>
    </location>
</feature>
<sequence length="1098" mass="122625">MADPDVIEISDRETAFSSHESDEDHLWDAIEILKERKGQYLIKWAGVDDNGKPWPDSWANKHDCTDDIVQAWKWKKVQKKKEAMQRKANKNLKARNSTVSEGSKASTSRQAASAGSSTRSLRSRTAIPGDRHDDMEKEYESISKTPRKRRLSTPVIVHDSDSSPPSPVRPAKKRRKFSESRQNGVPGLDKPKANAERSETPRLSPRKHTVLSDDEMEQPVVQYNGKGKPSTAQRRTESPSDDEIDRILQLEQPNGKGKAVDRPTAPLPAKPRGRPPKKSASLLQRHLEKQVDPDEDELSAKTPTRRSPLTTPPQPTPSDLFTLDRINGISQLSPNGQARLDQFDHDLAEKTPLFLPGSEHDSMSLSQALSRSQSRSRSPLSLAFAYPAWRLSSRLRLRAELEPPASPRQFTTHVRPPHAAQRTTLTASATSKASSSSLQRGPSLNPPLNPIPALTASNFRALTGPQRKFSSPEKGGKKARPLERRPLDVKGKRRARAEDDDVEDMHERVVARGVELAEAARAERLAKATEYRDGWRGNGNGKRTTLSEIREQQKQHQQQQQQQRGSSEARGQVVGVSMSTESDVPENGVKPSRHDDIDIEELRQEEEENTQDVMAFYQSADERDDDAASRAGGNSNPDDITTNRDADGDPSEPEDTARSIRDRSEDRETDPHYDIDVAERAAWTQEQSQQSLAMQDSANSPQPDILRDDDSMEVDLDGASIPAQVHSLNQERGSIVPASAPPAVPNGRLPKSRSTSARPRKQPADDTALELPPTASTRHNTPEAQSQSVPVDQDRDLQQQLDNAKMLLNAKSDENLRLEGMLADQRAMLVAEQAKNIVLQARVQTLETQSVVASTSASASASTGNDSDLLERLRVAEEALAAERAAQSGGQAAAEQQREVFQEYYMRASQFAEETGAANKELEKRVKIAEEQTKDGVAMMRATFELREVALKSETRDWRNQANFLREQAIRTNDDELRKRAAQYPEVLAKYKELVEQHEVAEERVECLEEDLRVKQDEIDRLEQQLGESNEELATLKEEKEKYVTGDTRVYLCAWRGEDNFTCPAFCKTQEDLNLHASMHVTRALVDPSLQYGSQLSQ</sequence>
<comment type="caution">
    <text evidence="3">The sequence shown here is derived from an EMBL/GenBank/DDBJ whole genome shotgun (WGS) entry which is preliminary data.</text>
</comment>
<evidence type="ECO:0000313" key="4">
    <source>
        <dbReference type="Proteomes" id="UP000620124"/>
    </source>
</evidence>
<feature type="compositionally biased region" description="Basic and acidic residues" evidence="2">
    <location>
        <begin position="592"/>
        <end position="602"/>
    </location>
</feature>
<dbReference type="AlphaFoldDB" id="A0A8H6Z2E1"/>
<dbReference type="OrthoDB" id="3647690at2759"/>
<feature type="compositionally biased region" description="Basic and acidic residues" evidence="2">
    <location>
        <begin position="9"/>
        <end position="20"/>
    </location>
</feature>
<feature type="compositionally biased region" description="Low complexity" evidence="2">
    <location>
        <begin position="423"/>
        <end position="438"/>
    </location>
</feature>
<evidence type="ECO:0000256" key="2">
    <source>
        <dbReference type="SAM" id="MobiDB-lite"/>
    </source>
</evidence>
<feature type="coiled-coil region" evidence="1">
    <location>
        <begin position="991"/>
        <end position="1039"/>
    </location>
</feature>
<keyword evidence="4" id="KW-1185">Reference proteome</keyword>